<comment type="caution">
    <text evidence="3">The sequence shown here is derived from an EMBL/GenBank/DDBJ whole genome shotgun (WGS) entry which is preliminary data.</text>
</comment>
<organism evidence="3 4">
    <name type="scientific">Gilliamella apis</name>
    <dbReference type="NCBI Taxonomy" id="1970738"/>
    <lineage>
        <taxon>Bacteria</taxon>
        <taxon>Pseudomonadati</taxon>
        <taxon>Pseudomonadota</taxon>
        <taxon>Gammaproteobacteria</taxon>
        <taxon>Orbales</taxon>
        <taxon>Orbaceae</taxon>
        <taxon>Gilliamella</taxon>
    </lineage>
</organism>
<dbReference type="Gene3D" id="1.20.1270.180">
    <property type="match status" value="1"/>
</dbReference>
<dbReference type="Pfam" id="PF07007">
    <property type="entry name" value="LprI"/>
    <property type="match status" value="1"/>
</dbReference>
<sequence>MKIIKLMTIFIIFMPLQVFANSKYADLNQAELRRYCSGEPSEAAMTECLEKIFYISQAELDKSQKKFFNELDNWFEDKQYIVIAKTRLKKSNQEFIKYRNLQCDFARSLGGGAIDNALDMMKFSCLAELNFQRAKQLDLYLK</sequence>
<feature type="chain" id="PRO_5012579921" description="Lysozyme inhibitor LprI-like N-terminal domain-containing protein" evidence="1">
    <location>
        <begin position="21"/>
        <end position="142"/>
    </location>
</feature>
<name>A0A242NU39_9GAMM</name>
<gene>
    <name evidence="3" type="ORF">B6D06_07135</name>
</gene>
<dbReference type="RefSeq" id="WP_086320652.1">
    <property type="nucleotide sequence ID" value="NZ_NASK01000096.1"/>
</dbReference>
<keyword evidence="1" id="KW-0732">Signal</keyword>
<feature type="signal peptide" evidence="1">
    <location>
        <begin position="1"/>
        <end position="20"/>
    </location>
</feature>
<dbReference type="Proteomes" id="UP000194968">
    <property type="component" value="Unassembled WGS sequence"/>
</dbReference>
<dbReference type="OrthoDB" id="7065005at2"/>
<evidence type="ECO:0000259" key="2">
    <source>
        <dbReference type="Pfam" id="PF07007"/>
    </source>
</evidence>
<reference evidence="3 4" key="1">
    <citation type="submission" date="2017-03" db="EMBL/GenBank/DDBJ databases">
        <title>Comparative genomics of honeybee gut symbionts reveal geographically distinct and subgroup specific antibiotic resistance.</title>
        <authorList>
            <person name="Ludvigsen J."/>
            <person name="Porcellato D."/>
            <person name="Labee-Lund T.M."/>
            <person name="Amdam G.V."/>
            <person name="Rudi K."/>
        </authorList>
    </citation>
    <scope>NUCLEOTIDE SEQUENCE [LARGE SCALE GENOMIC DNA]</scope>
    <source>
        <strain evidence="3 4">A-4-12</strain>
    </source>
</reference>
<feature type="domain" description="Lysozyme inhibitor LprI-like N-terminal" evidence="2">
    <location>
        <begin position="37"/>
        <end position="137"/>
    </location>
</feature>
<accession>A0A242NU39</accession>
<evidence type="ECO:0000256" key="1">
    <source>
        <dbReference type="SAM" id="SignalP"/>
    </source>
</evidence>
<dbReference type="AlphaFoldDB" id="A0A242NU39"/>
<evidence type="ECO:0000313" key="4">
    <source>
        <dbReference type="Proteomes" id="UP000194968"/>
    </source>
</evidence>
<proteinExistence type="predicted"/>
<evidence type="ECO:0000313" key="3">
    <source>
        <dbReference type="EMBL" id="OTQ49368.1"/>
    </source>
</evidence>
<dbReference type="InterPro" id="IPR009739">
    <property type="entry name" value="LprI-like_N"/>
</dbReference>
<dbReference type="EMBL" id="NASK01000096">
    <property type="protein sequence ID" value="OTQ49368.1"/>
    <property type="molecule type" value="Genomic_DNA"/>
</dbReference>
<protein>
    <recommendedName>
        <fullName evidence="2">Lysozyme inhibitor LprI-like N-terminal domain-containing protein</fullName>
    </recommendedName>
</protein>